<dbReference type="AlphaFoldDB" id="A0A820NL21"/>
<sequence>MAVLSRQLQHVHTEKDREITTTLTRMSIQEQAMLKANKTLTEKLNKLQEALDERKLAFLAVSTRNTSLENDLIESKRQYDDVQSDMKRMEIDKEELIQKIRRECKHEKD</sequence>
<accession>A0A820NL21</accession>
<dbReference type="EMBL" id="CAJOAZ010024995">
    <property type="protein sequence ID" value="CAF4389399.1"/>
    <property type="molecule type" value="Genomic_DNA"/>
</dbReference>
<dbReference type="Proteomes" id="UP000663844">
    <property type="component" value="Unassembled WGS sequence"/>
</dbReference>
<organism evidence="2 3">
    <name type="scientific">Adineta steineri</name>
    <dbReference type="NCBI Taxonomy" id="433720"/>
    <lineage>
        <taxon>Eukaryota</taxon>
        <taxon>Metazoa</taxon>
        <taxon>Spiralia</taxon>
        <taxon>Gnathifera</taxon>
        <taxon>Rotifera</taxon>
        <taxon>Eurotatoria</taxon>
        <taxon>Bdelloidea</taxon>
        <taxon>Adinetida</taxon>
        <taxon>Adinetidae</taxon>
        <taxon>Adineta</taxon>
    </lineage>
</organism>
<evidence type="ECO:0000313" key="3">
    <source>
        <dbReference type="Proteomes" id="UP000663844"/>
    </source>
</evidence>
<gene>
    <name evidence="2" type="ORF">OXD698_LOCUS50814</name>
</gene>
<protein>
    <submittedName>
        <fullName evidence="2">Uncharacterized protein</fullName>
    </submittedName>
</protein>
<name>A0A820NL21_9BILA</name>
<keyword evidence="1" id="KW-0175">Coiled coil</keyword>
<comment type="caution">
    <text evidence="2">The sequence shown here is derived from an EMBL/GenBank/DDBJ whole genome shotgun (WGS) entry which is preliminary data.</text>
</comment>
<proteinExistence type="predicted"/>
<feature type="non-terminal residue" evidence="2">
    <location>
        <position position="1"/>
    </location>
</feature>
<feature type="coiled-coil region" evidence="1">
    <location>
        <begin position="30"/>
        <end position="99"/>
    </location>
</feature>
<evidence type="ECO:0000256" key="1">
    <source>
        <dbReference type="SAM" id="Coils"/>
    </source>
</evidence>
<reference evidence="2" key="1">
    <citation type="submission" date="2021-02" db="EMBL/GenBank/DDBJ databases">
        <authorList>
            <person name="Nowell W R."/>
        </authorList>
    </citation>
    <scope>NUCLEOTIDE SEQUENCE</scope>
</reference>
<evidence type="ECO:0000313" key="2">
    <source>
        <dbReference type="EMBL" id="CAF4389399.1"/>
    </source>
</evidence>